<name>A0A9W4SCE3_9GLOM</name>
<dbReference type="OrthoDB" id="2402465at2759"/>
<dbReference type="AlphaFoldDB" id="A0A9W4SCE3"/>
<comment type="caution">
    <text evidence="1">The sequence shown here is derived from an EMBL/GenBank/DDBJ whole genome shotgun (WGS) entry which is preliminary data.</text>
</comment>
<dbReference type="EMBL" id="CAMKVN010000122">
    <property type="protein sequence ID" value="CAI2163942.1"/>
    <property type="molecule type" value="Genomic_DNA"/>
</dbReference>
<protein>
    <submittedName>
        <fullName evidence="1">875_t:CDS:1</fullName>
    </submittedName>
</protein>
<organism evidence="1 2">
    <name type="scientific">Funneliformis geosporum</name>
    <dbReference type="NCBI Taxonomy" id="1117311"/>
    <lineage>
        <taxon>Eukaryota</taxon>
        <taxon>Fungi</taxon>
        <taxon>Fungi incertae sedis</taxon>
        <taxon>Mucoromycota</taxon>
        <taxon>Glomeromycotina</taxon>
        <taxon>Glomeromycetes</taxon>
        <taxon>Glomerales</taxon>
        <taxon>Glomeraceae</taxon>
        <taxon>Funneliformis</taxon>
    </lineage>
</organism>
<evidence type="ECO:0000313" key="2">
    <source>
        <dbReference type="Proteomes" id="UP001153678"/>
    </source>
</evidence>
<accession>A0A9W4SCE3</accession>
<dbReference type="Proteomes" id="UP001153678">
    <property type="component" value="Unassembled WGS sequence"/>
</dbReference>
<sequence length="165" mass="18793">MSIRTKLNGFLGRVQYININQLPYNGNVQILAIQSRSNGRVQRLTGYGLMKQNLVREAHRLQIFNRYLINLAMDHIWNIHSTSSQRSQFINLASDANDLNRNHVSRGHCINTPNTLELISRLPVPQISNDIFEQNLFNGAVFCDGNNFESLLSPSECFLESSSFP</sequence>
<reference evidence="1" key="1">
    <citation type="submission" date="2022-08" db="EMBL/GenBank/DDBJ databases">
        <authorList>
            <person name="Kallberg Y."/>
            <person name="Tangrot J."/>
            <person name="Rosling A."/>
        </authorList>
    </citation>
    <scope>NUCLEOTIDE SEQUENCE</scope>
    <source>
        <strain evidence="1">Wild A</strain>
    </source>
</reference>
<keyword evidence="2" id="KW-1185">Reference proteome</keyword>
<gene>
    <name evidence="1" type="ORF">FWILDA_LOCUS1321</name>
</gene>
<proteinExistence type="predicted"/>
<evidence type="ECO:0000313" key="1">
    <source>
        <dbReference type="EMBL" id="CAI2163942.1"/>
    </source>
</evidence>